<dbReference type="InterPro" id="IPR056884">
    <property type="entry name" value="NPHP3-like_N"/>
</dbReference>
<keyword evidence="5" id="KW-1185">Reference proteome</keyword>
<reference evidence="4" key="2">
    <citation type="submission" date="2023-06" db="EMBL/GenBank/DDBJ databases">
        <authorList>
            <consortium name="Lawrence Berkeley National Laboratory"/>
            <person name="Haridas S."/>
            <person name="Hensen N."/>
            <person name="Bonometti L."/>
            <person name="Westerberg I."/>
            <person name="Brannstrom I.O."/>
            <person name="Guillou S."/>
            <person name="Cros-Aarteil S."/>
            <person name="Calhoun S."/>
            <person name="Kuo A."/>
            <person name="Mondo S."/>
            <person name="Pangilinan J."/>
            <person name="Riley R."/>
            <person name="Labutti K."/>
            <person name="Andreopoulos B."/>
            <person name="Lipzen A."/>
            <person name="Chen C."/>
            <person name="Yanf M."/>
            <person name="Daum C."/>
            <person name="Ng V."/>
            <person name="Clum A."/>
            <person name="Steindorff A."/>
            <person name="Ohm R."/>
            <person name="Martin F."/>
            <person name="Silar P."/>
            <person name="Natvig D."/>
            <person name="Lalanne C."/>
            <person name="Gautier V."/>
            <person name="Ament-Velasquez S.L."/>
            <person name="Kruys A."/>
            <person name="Hutchinson M.I."/>
            <person name="Powell A.J."/>
            <person name="Barry K."/>
            <person name="Miller A.N."/>
            <person name="Grigoriev I.V."/>
            <person name="Debuchy R."/>
            <person name="Gladieux P."/>
            <person name="Thoren M.H."/>
            <person name="Johannesson H."/>
        </authorList>
    </citation>
    <scope>NUCLEOTIDE SEQUENCE</scope>
    <source>
        <strain evidence="4">CBS 958.72</strain>
    </source>
</reference>
<organism evidence="4 5">
    <name type="scientific">Lasiosphaeria ovina</name>
    <dbReference type="NCBI Taxonomy" id="92902"/>
    <lineage>
        <taxon>Eukaryota</taxon>
        <taxon>Fungi</taxon>
        <taxon>Dikarya</taxon>
        <taxon>Ascomycota</taxon>
        <taxon>Pezizomycotina</taxon>
        <taxon>Sordariomycetes</taxon>
        <taxon>Sordariomycetidae</taxon>
        <taxon>Sordariales</taxon>
        <taxon>Lasiosphaeriaceae</taxon>
        <taxon>Lasiosphaeria</taxon>
    </lineage>
</organism>
<feature type="region of interest" description="Disordered" evidence="2">
    <location>
        <begin position="764"/>
        <end position="790"/>
    </location>
</feature>
<evidence type="ECO:0000313" key="5">
    <source>
        <dbReference type="Proteomes" id="UP001287356"/>
    </source>
</evidence>
<dbReference type="Gene3D" id="3.40.50.300">
    <property type="entry name" value="P-loop containing nucleotide triphosphate hydrolases"/>
    <property type="match status" value="1"/>
</dbReference>
<comment type="caution">
    <text evidence="4">The sequence shown here is derived from an EMBL/GenBank/DDBJ whole genome shotgun (WGS) entry which is preliminary data.</text>
</comment>
<feature type="domain" description="Nephrocystin 3-like N-terminal" evidence="3">
    <location>
        <begin position="23"/>
        <end position="199"/>
    </location>
</feature>
<dbReference type="InterPro" id="IPR027417">
    <property type="entry name" value="P-loop_NTPase"/>
</dbReference>
<name>A0AAE0NKF4_9PEZI</name>
<feature type="compositionally biased region" description="Acidic residues" evidence="2">
    <location>
        <begin position="601"/>
        <end position="610"/>
    </location>
</feature>
<dbReference type="Pfam" id="PF24883">
    <property type="entry name" value="NPHP3_N"/>
    <property type="match status" value="1"/>
</dbReference>
<dbReference type="SUPFAM" id="SSF52540">
    <property type="entry name" value="P-loop containing nucleoside triphosphate hydrolases"/>
    <property type="match status" value="1"/>
</dbReference>
<dbReference type="PANTHER" id="PTHR10039:SF14">
    <property type="entry name" value="NACHT DOMAIN-CONTAINING PROTEIN"/>
    <property type="match status" value="1"/>
</dbReference>
<feature type="compositionally biased region" description="Low complexity" evidence="2">
    <location>
        <begin position="723"/>
        <end position="737"/>
    </location>
</feature>
<feature type="region of interest" description="Disordered" evidence="2">
    <location>
        <begin position="584"/>
        <end position="749"/>
    </location>
</feature>
<evidence type="ECO:0000313" key="4">
    <source>
        <dbReference type="EMBL" id="KAK3383207.1"/>
    </source>
</evidence>
<dbReference type="AlphaFoldDB" id="A0AAE0NKF4"/>
<feature type="region of interest" description="Disordered" evidence="2">
    <location>
        <begin position="808"/>
        <end position="859"/>
    </location>
</feature>
<sequence>MALHSLCPTGFHGYFMAKKATEGTCEWISERHEFQEWLGDENDKQMLWIQGPPACGKTYLARHIITELAPAANKEVSHCFLSDLVPGRGNIASLLRATLHHALRREPTLTTEFLVPPFLEATKSKTAQVGDDEIWTRWRLIPMWPEAVAKVLSCRPLTFVVDGFDQMDTGCQQDFLDCLAICRAKAAPDDIKRLRLLLLSSSKDEEEKPALVGQADFRVYEITPEDTLPDMVKTVMEKLDMSHEKLDGENKTEVEAVRKEICEAVLKHSGGSYLQAAKATDVLARDHKTNSVDVARNHLEHVPRDEVAFYRQILNEMLGKGVSPILLKHVLRWAVFQLEELREPEMYIAVAVGMTMDQSPGQRITTRKLEKLQPEEIKTAVHTHCQQVVELGEGNLQVTHWGVRECLTTRHGELLHPGLAYMEERPSHAVLASICIAYLTLPYFGHAGSPPEGERQDLWKSKVRRRIRDYPFVRYASLNWFKHLNVAEGSPLQESYQQVHEYQELLQDSSTEYAKCWTEVWWFLTKGVGGDFPEEYPAGLVIQACCCPPRTKSISSRATTPDPLSRLELKEEGGKAAIEQVRLKQLGADESDESDKSTSAEEVEPSDIESVDIKSEEATSEAASMEDDDDFAGAEFTGNISEEAKFRKADSAETGPEETRSTGDNSEAVSMEDNGKFAGAKSTGSISEGAKFMKAGSAETMSTGDDTKAGSMEDGDDESTGVEPTEAKSAAAASPEAGSEKEAEPTQNEFVEVNHELAEVIMSEDAHGKKLTTPAQTLAEGDAPIQPHQRLEPRLSETKSAVIAEQARGQHLGSHQVGDGSKAGDTLSQGRNEGREMSMDGGTAGETSPAAGKVKPRGLARLVARVKKLVGGRDEREK</sequence>
<dbReference type="EMBL" id="JAULSN010000001">
    <property type="protein sequence ID" value="KAK3383207.1"/>
    <property type="molecule type" value="Genomic_DNA"/>
</dbReference>
<protein>
    <recommendedName>
        <fullName evidence="3">Nephrocystin 3-like N-terminal domain-containing protein</fullName>
    </recommendedName>
</protein>
<reference evidence="4" key="1">
    <citation type="journal article" date="2023" name="Mol. Phylogenet. Evol.">
        <title>Genome-scale phylogeny and comparative genomics of the fungal order Sordariales.</title>
        <authorList>
            <person name="Hensen N."/>
            <person name="Bonometti L."/>
            <person name="Westerberg I."/>
            <person name="Brannstrom I.O."/>
            <person name="Guillou S."/>
            <person name="Cros-Aarteil S."/>
            <person name="Calhoun S."/>
            <person name="Haridas S."/>
            <person name="Kuo A."/>
            <person name="Mondo S."/>
            <person name="Pangilinan J."/>
            <person name="Riley R."/>
            <person name="LaButti K."/>
            <person name="Andreopoulos B."/>
            <person name="Lipzen A."/>
            <person name="Chen C."/>
            <person name="Yan M."/>
            <person name="Daum C."/>
            <person name="Ng V."/>
            <person name="Clum A."/>
            <person name="Steindorff A."/>
            <person name="Ohm R.A."/>
            <person name="Martin F."/>
            <person name="Silar P."/>
            <person name="Natvig D.O."/>
            <person name="Lalanne C."/>
            <person name="Gautier V."/>
            <person name="Ament-Velasquez S.L."/>
            <person name="Kruys A."/>
            <person name="Hutchinson M.I."/>
            <person name="Powell A.J."/>
            <person name="Barry K."/>
            <person name="Miller A.N."/>
            <person name="Grigoriev I.V."/>
            <person name="Debuchy R."/>
            <person name="Gladieux P."/>
            <person name="Hiltunen Thoren M."/>
            <person name="Johannesson H."/>
        </authorList>
    </citation>
    <scope>NUCLEOTIDE SEQUENCE</scope>
    <source>
        <strain evidence="4">CBS 958.72</strain>
    </source>
</reference>
<gene>
    <name evidence="4" type="ORF">B0T24DRAFT_39526</name>
</gene>
<evidence type="ECO:0000256" key="2">
    <source>
        <dbReference type="SAM" id="MobiDB-lite"/>
    </source>
</evidence>
<dbReference type="PANTHER" id="PTHR10039">
    <property type="entry name" value="AMELOGENIN"/>
    <property type="match status" value="1"/>
</dbReference>
<proteinExistence type="predicted"/>
<evidence type="ECO:0000256" key="1">
    <source>
        <dbReference type="ARBA" id="ARBA00022737"/>
    </source>
</evidence>
<keyword evidence="1" id="KW-0677">Repeat</keyword>
<accession>A0AAE0NKF4</accession>
<dbReference type="Proteomes" id="UP001287356">
    <property type="component" value="Unassembled WGS sequence"/>
</dbReference>
<evidence type="ECO:0000259" key="3">
    <source>
        <dbReference type="Pfam" id="PF24883"/>
    </source>
</evidence>
<feature type="compositionally biased region" description="Basic and acidic residues" evidence="2">
    <location>
        <begin position="642"/>
        <end position="661"/>
    </location>
</feature>